<evidence type="ECO:0000313" key="7">
    <source>
        <dbReference type="Proteomes" id="UP000295701"/>
    </source>
</evidence>
<keyword evidence="7" id="KW-1185">Reference proteome</keyword>
<keyword evidence="4" id="KW-0804">Transcription</keyword>
<evidence type="ECO:0000256" key="3">
    <source>
        <dbReference type="ARBA" id="ARBA00023125"/>
    </source>
</evidence>
<dbReference type="GO" id="GO:0003700">
    <property type="term" value="F:DNA-binding transcription factor activity"/>
    <property type="evidence" value="ECO:0007669"/>
    <property type="project" value="InterPro"/>
</dbReference>
<evidence type="ECO:0000256" key="1">
    <source>
        <dbReference type="ARBA" id="ARBA00009437"/>
    </source>
</evidence>
<dbReference type="EMBL" id="SNAA01000012">
    <property type="protein sequence ID" value="TDL78292.1"/>
    <property type="molecule type" value="Genomic_DNA"/>
</dbReference>
<dbReference type="PANTHER" id="PTHR30537">
    <property type="entry name" value="HTH-TYPE TRANSCRIPTIONAL REGULATOR"/>
    <property type="match status" value="1"/>
</dbReference>
<evidence type="ECO:0000259" key="5">
    <source>
        <dbReference type="PROSITE" id="PS50931"/>
    </source>
</evidence>
<dbReference type="SUPFAM" id="SSF53850">
    <property type="entry name" value="Periplasmic binding protein-like II"/>
    <property type="match status" value="1"/>
</dbReference>
<dbReference type="Pfam" id="PF00126">
    <property type="entry name" value="HTH_1"/>
    <property type="match status" value="1"/>
</dbReference>
<dbReference type="InterPro" id="IPR000847">
    <property type="entry name" value="LysR_HTH_N"/>
</dbReference>
<comment type="similarity">
    <text evidence="1">Belongs to the LysR transcriptional regulatory family.</text>
</comment>
<accession>A0A4R6A6B4</accession>
<dbReference type="GO" id="GO:0006351">
    <property type="term" value="P:DNA-templated transcription"/>
    <property type="evidence" value="ECO:0007669"/>
    <property type="project" value="TreeGrafter"/>
</dbReference>
<evidence type="ECO:0000256" key="2">
    <source>
        <dbReference type="ARBA" id="ARBA00023015"/>
    </source>
</evidence>
<protein>
    <submittedName>
        <fullName evidence="6">LysR family transcriptional regulator</fullName>
    </submittedName>
</protein>
<keyword evidence="3" id="KW-0238">DNA-binding</keyword>
<evidence type="ECO:0000256" key="4">
    <source>
        <dbReference type="ARBA" id="ARBA00023163"/>
    </source>
</evidence>
<proteinExistence type="inferred from homology"/>
<keyword evidence="2" id="KW-0805">Transcription regulation</keyword>
<dbReference type="Gene3D" id="1.10.10.10">
    <property type="entry name" value="Winged helix-like DNA-binding domain superfamily/Winged helix DNA-binding domain"/>
    <property type="match status" value="1"/>
</dbReference>
<sequence>MDWSAVPSLASLRAFEAAARLGSHSAAARELNVTHAAIAQHVRKLEDRFGCVLLERRGGGMTATDAGAALSAGLRDGFSAIAEACRDLDARETARPLRISLTPSFAANWLMPRIGDFWTRHPGIELDLTPSPDVADLRTGGFDMAVRYGRGPWPGLRAERLIDAAHAVIAAPGLVAGPVDDLSGLHRHVLLTERNNVEELHWAELHGLRMDRVRVIGFDSLSMVIEAVRARHGIGMVPRIIAEGEIARGTLEVLFEESSPSVAYHMVRREGSESPALRTFRGWLRQQARPSLLGRPPMG</sequence>
<name>A0A4R6A6B4_9RHOB</name>
<dbReference type="AlphaFoldDB" id="A0A4R6A6B4"/>
<organism evidence="6 7">
    <name type="scientific">Palleronia sediminis</name>
    <dbReference type="NCBI Taxonomy" id="2547833"/>
    <lineage>
        <taxon>Bacteria</taxon>
        <taxon>Pseudomonadati</taxon>
        <taxon>Pseudomonadota</taxon>
        <taxon>Alphaproteobacteria</taxon>
        <taxon>Rhodobacterales</taxon>
        <taxon>Roseobacteraceae</taxon>
        <taxon>Palleronia</taxon>
    </lineage>
</organism>
<dbReference type="InterPro" id="IPR036390">
    <property type="entry name" value="WH_DNA-bd_sf"/>
</dbReference>
<dbReference type="InterPro" id="IPR058163">
    <property type="entry name" value="LysR-type_TF_proteobact-type"/>
</dbReference>
<dbReference type="SUPFAM" id="SSF46785">
    <property type="entry name" value="Winged helix' DNA-binding domain"/>
    <property type="match status" value="1"/>
</dbReference>
<dbReference type="PANTHER" id="PTHR30537:SF79">
    <property type="entry name" value="TRANSCRIPTIONAL REGULATOR-RELATED"/>
    <property type="match status" value="1"/>
</dbReference>
<gene>
    <name evidence="6" type="ORF">E2L08_11340</name>
</gene>
<dbReference type="GO" id="GO:0043565">
    <property type="term" value="F:sequence-specific DNA binding"/>
    <property type="evidence" value="ECO:0007669"/>
    <property type="project" value="TreeGrafter"/>
</dbReference>
<dbReference type="PROSITE" id="PS50931">
    <property type="entry name" value="HTH_LYSR"/>
    <property type="match status" value="1"/>
</dbReference>
<dbReference type="InterPro" id="IPR005119">
    <property type="entry name" value="LysR_subst-bd"/>
</dbReference>
<dbReference type="Pfam" id="PF03466">
    <property type="entry name" value="LysR_substrate"/>
    <property type="match status" value="1"/>
</dbReference>
<dbReference type="Gene3D" id="3.40.190.10">
    <property type="entry name" value="Periplasmic binding protein-like II"/>
    <property type="match status" value="2"/>
</dbReference>
<comment type="caution">
    <text evidence="6">The sequence shown here is derived from an EMBL/GenBank/DDBJ whole genome shotgun (WGS) entry which is preliminary data.</text>
</comment>
<dbReference type="Proteomes" id="UP000295701">
    <property type="component" value="Unassembled WGS sequence"/>
</dbReference>
<feature type="domain" description="HTH lysR-type" evidence="5">
    <location>
        <begin position="7"/>
        <end position="64"/>
    </location>
</feature>
<reference evidence="6 7" key="1">
    <citation type="submission" date="2019-03" db="EMBL/GenBank/DDBJ databases">
        <title>Primorskyibacter sp. SS33 isolated from sediments.</title>
        <authorList>
            <person name="Xunke S."/>
        </authorList>
    </citation>
    <scope>NUCLEOTIDE SEQUENCE [LARGE SCALE GENOMIC DNA]</scope>
    <source>
        <strain evidence="6 7">SS33</strain>
    </source>
</reference>
<evidence type="ECO:0000313" key="6">
    <source>
        <dbReference type="EMBL" id="TDL78292.1"/>
    </source>
</evidence>
<dbReference type="RefSeq" id="WP_133397203.1">
    <property type="nucleotide sequence ID" value="NZ_SNAA01000012.1"/>
</dbReference>
<dbReference type="InterPro" id="IPR036388">
    <property type="entry name" value="WH-like_DNA-bd_sf"/>
</dbReference>
<dbReference type="OrthoDB" id="7328368at2"/>